<dbReference type="OrthoDB" id="571892at2"/>
<evidence type="ECO:0000256" key="3">
    <source>
        <dbReference type="SAM" id="MobiDB-lite"/>
    </source>
</evidence>
<evidence type="ECO:0000256" key="1">
    <source>
        <dbReference type="PROSITE-ProRule" id="PRU00473"/>
    </source>
</evidence>
<dbReference type="InterPro" id="IPR036737">
    <property type="entry name" value="OmpA-like_sf"/>
</dbReference>
<feature type="domain" description="OmpA-like" evidence="4">
    <location>
        <begin position="154"/>
        <end position="270"/>
    </location>
</feature>
<evidence type="ECO:0000259" key="4">
    <source>
        <dbReference type="PROSITE" id="PS51123"/>
    </source>
</evidence>
<dbReference type="PANTHER" id="PTHR30329:SF21">
    <property type="entry name" value="LIPOPROTEIN YIAD-RELATED"/>
    <property type="match status" value="1"/>
</dbReference>
<keyword evidence="6" id="KW-1185">Reference proteome</keyword>
<dbReference type="GO" id="GO:0016020">
    <property type="term" value="C:membrane"/>
    <property type="evidence" value="ECO:0007669"/>
    <property type="project" value="UniProtKB-UniRule"/>
</dbReference>
<evidence type="ECO:0000313" key="5">
    <source>
        <dbReference type="EMBL" id="ASC71180.1"/>
    </source>
</evidence>
<evidence type="ECO:0000256" key="2">
    <source>
        <dbReference type="SAM" id="Coils"/>
    </source>
</evidence>
<feature type="coiled-coil region" evidence="2">
    <location>
        <begin position="71"/>
        <end position="98"/>
    </location>
</feature>
<accession>A0A1Z3HLL0</accession>
<dbReference type="KEGG" id="hhg:XM38_021320"/>
<keyword evidence="1" id="KW-0472">Membrane</keyword>
<dbReference type="PANTHER" id="PTHR30329">
    <property type="entry name" value="STATOR ELEMENT OF FLAGELLAR MOTOR COMPLEX"/>
    <property type="match status" value="1"/>
</dbReference>
<dbReference type="PROSITE" id="PS51123">
    <property type="entry name" value="OMPA_2"/>
    <property type="match status" value="1"/>
</dbReference>
<dbReference type="Gene3D" id="3.30.1330.60">
    <property type="entry name" value="OmpA-like domain"/>
    <property type="match status" value="1"/>
</dbReference>
<dbReference type="EMBL" id="CP021983">
    <property type="protein sequence ID" value="ASC71180.1"/>
    <property type="molecule type" value="Genomic_DNA"/>
</dbReference>
<protein>
    <recommendedName>
        <fullName evidence="4">OmpA-like domain-containing protein</fullName>
    </recommendedName>
</protein>
<evidence type="ECO:0000313" key="6">
    <source>
        <dbReference type="Proteomes" id="UP000191901"/>
    </source>
</evidence>
<reference evidence="5 6" key="1">
    <citation type="journal article" date="2016" name="Biochim. Biophys. Acta">
        <title>Characterization of red-shifted phycobilisomes isolated from the chlorophyll f-containing cyanobacterium Halomicronema hongdechloris.</title>
        <authorList>
            <person name="Li Y."/>
            <person name="Lin Y."/>
            <person name="Garvey C.J."/>
            <person name="Birch D."/>
            <person name="Corkery R.W."/>
            <person name="Loughlin P.C."/>
            <person name="Scheer H."/>
            <person name="Willows R.D."/>
            <person name="Chen M."/>
        </authorList>
    </citation>
    <scope>NUCLEOTIDE SEQUENCE [LARGE SCALE GENOMIC DNA]</scope>
    <source>
        <strain evidence="5 6">C2206</strain>
    </source>
</reference>
<feature type="region of interest" description="Disordered" evidence="3">
    <location>
        <begin position="120"/>
        <end position="147"/>
    </location>
</feature>
<gene>
    <name evidence="5" type="ORF">XM38_021320</name>
</gene>
<keyword evidence="2" id="KW-0175">Coiled coil</keyword>
<dbReference type="CDD" id="cd07185">
    <property type="entry name" value="OmpA_C-like"/>
    <property type="match status" value="1"/>
</dbReference>
<feature type="compositionally biased region" description="Low complexity" evidence="3">
    <location>
        <begin position="45"/>
        <end position="62"/>
    </location>
</feature>
<dbReference type="SUPFAM" id="SSF103088">
    <property type="entry name" value="OmpA-like"/>
    <property type="match status" value="1"/>
</dbReference>
<feature type="compositionally biased region" description="Low complexity" evidence="3">
    <location>
        <begin position="121"/>
        <end position="145"/>
    </location>
</feature>
<proteinExistence type="predicted"/>
<dbReference type="STRING" id="1641165.XM38_12765"/>
<dbReference type="AlphaFoldDB" id="A0A1Z3HLL0"/>
<organism evidence="5 6">
    <name type="scientific">Halomicronema hongdechloris C2206</name>
    <dbReference type="NCBI Taxonomy" id="1641165"/>
    <lineage>
        <taxon>Bacteria</taxon>
        <taxon>Bacillati</taxon>
        <taxon>Cyanobacteriota</taxon>
        <taxon>Cyanophyceae</taxon>
        <taxon>Nodosilineales</taxon>
        <taxon>Nodosilineaceae</taxon>
        <taxon>Halomicronema</taxon>
    </lineage>
</organism>
<dbReference type="Proteomes" id="UP000191901">
    <property type="component" value="Chromosome"/>
</dbReference>
<dbReference type="InterPro" id="IPR006665">
    <property type="entry name" value="OmpA-like"/>
</dbReference>
<dbReference type="InterPro" id="IPR050330">
    <property type="entry name" value="Bact_OuterMem_StrucFunc"/>
</dbReference>
<sequence>MVAQIYPARTPEPPLQEVALRQGHRTLRRLRQLPQWWQGDLNTNTPVGLPTTVPTPTATPPAALELTPQQRQSLEDDLTALVDELDAMKNRLSDLEEQLGQSPSRAPLEMRLRSLQQQLNPPDTEADTAAPTPTSETSAPTVASPQAQDPLFRLATYRVTLPADLLFAIDQATLQPNARPLLDTILPDLSRYQGATILIGSHTDDTLSAEESRQLTFQQAMAIRSYFTERLGQDYHWVAVGYGHSQPLVAAADELGQQRNRRVEIAILLP</sequence>
<dbReference type="Pfam" id="PF00691">
    <property type="entry name" value="OmpA"/>
    <property type="match status" value="1"/>
</dbReference>
<feature type="region of interest" description="Disordered" evidence="3">
    <location>
        <begin position="41"/>
        <end position="62"/>
    </location>
</feature>
<name>A0A1Z3HLL0_9CYAN</name>